<accession>A0ACB9MX40</accession>
<reference evidence="1 2" key="1">
    <citation type="journal article" date="2022" name="DNA Res.">
        <title>Chromosomal-level genome assembly of the orchid tree Bauhinia variegata (Leguminosae; Cercidoideae) supports the allotetraploid origin hypothesis of Bauhinia.</title>
        <authorList>
            <person name="Zhong Y."/>
            <person name="Chen Y."/>
            <person name="Zheng D."/>
            <person name="Pang J."/>
            <person name="Liu Y."/>
            <person name="Luo S."/>
            <person name="Meng S."/>
            <person name="Qian L."/>
            <person name="Wei D."/>
            <person name="Dai S."/>
            <person name="Zhou R."/>
        </authorList>
    </citation>
    <scope>NUCLEOTIDE SEQUENCE [LARGE SCALE GENOMIC DNA]</scope>
    <source>
        <strain evidence="1">BV-YZ2020</strain>
    </source>
</reference>
<comment type="caution">
    <text evidence="1">The sequence shown here is derived from an EMBL/GenBank/DDBJ whole genome shotgun (WGS) entry which is preliminary data.</text>
</comment>
<keyword evidence="2" id="KW-1185">Reference proteome</keyword>
<gene>
    <name evidence="1" type="ORF">L6164_020626</name>
</gene>
<sequence length="578" mass="64421">MFKFSYSPLDSDEFAYDSRKKHKIDFKVNLKMEDNYLINEAVKEEKQVVHGDEEHKTEEKEEDEFSFDYTNTDVAMVLAEDVFANGKIRPMFPVIADGYNGGSSFRPPLKKLFIQRRGTCHSSLAAIELDELNRAPGGPYSKWPEKCKKSNSTGISKLRRFRDLFRRSKSDGNDAFGFLNPSASGGSKKEAEKKASSDKTIEKKGIVVKAKEPKGAKVKSTSSANEKYYLMNRAKKESAERTSYLPYNLGFFTCVIVLSISAVKPVRISYKESHGGDIKKMHVAVLHWQDCFACEETHPITTLVYFPPNLSSTRISRREKKEDMAGESYEEAIARLTKLLSEKTDLEGVAAAKIRQITAELNAAGSKSFNPDQRIQAGFARFKTEKYQKNPDLYGELAKGQSPKFLVFACSDSRVCPSHILDFQPGEAFVVRNIASMVPPFDKTKYSGAGAAIEYAVLHLKVQNIVVIGHSCCGGIKGLMSIPDDGATATEFIEQWVQICAPAKSKVKAESQLSFTEQCTNCEKEAVNVSLGNLLTYPFVRDGVVNKTLALKGAHYNFVDGTFELWDLDFKITPSVSV</sequence>
<protein>
    <submittedName>
        <fullName evidence="1">Uncharacterized protein</fullName>
    </submittedName>
</protein>
<name>A0ACB9MX40_BAUVA</name>
<dbReference type="EMBL" id="CM039433">
    <property type="protein sequence ID" value="KAI4328256.1"/>
    <property type="molecule type" value="Genomic_DNA"/>
</dbReference>
<proteinExistence type="predicted"/>
<evidence type="ECO:0000313" key="1">
    <source>
        <dbReference type="EMBL" id="KAI4328256.1"/>
    </source>
</evidence>
<organism evidence="1 2">
    <name type="scientific">Bauhinia variegata</name>
    <name type="common">Purple orchid tree</name>
    <name type="synonym">Phanera variegata</name>
    <dbReference type="NCBI Taxonomy" id="167791"/>
    <lineage>
        <taxon>Eukaryota</taxon>
        <taxon>Viridiplantae</taxon>
        <taxon>Streptophyta</taxon>
        <taxon>Embryophyta</taxon>
        <taxon>Tracheophyta</taxon>
        <taxon>Spermatophyta</taxon>
        <taxon>Magnoliopsida</taxon>
        <taxon>eudicotyledons</taxon>
        <taxon>Gunneridae</taxon>
        <taxon>Pentapetalae</taxon>
        <taxon>rosids</taxon>
        <taxon>fabids</taxon>
        <taxon>Fabales</taxon>
        <taxon>Fabaceae</taxon>
        <taxon>Cercidoideae</taxon>
        <taxon>Cercideae</taxon>
        <taxon>Bauhiniinae</taxon>
        <taxon>Bauhinia</taxon>
    </lineage>
</organism>
<dbReference type="Proteomes" id="UP000828941">
    <property type="component" value="Chromosome 8"/>
</dbReference>
<evidence type="ECO:0000313" key="2">
    <source>
        <dbReference type="Proteomes" id="UP000828941"/>
    </source>
</evidence>